<protein>
    <submittedName>
        <fullName evidence="4">Uncharacterized protein</fullName>
    </submittedName>
</protein>
<organism evidence="4 5">
    <name type="scientific">Linnemannia elongata AG-77</name>
    <dbReference type="NCBI Taxonomy" id="1314771"/>
    <lineage>
        <taxon>Eukaryota</taxon>
        <taxon>Fungi</taxon>
        <taxon>Fungi incertae sedis</taxon>
        <taxon>Mucoromycota</taxon>
        <taxon>Mortierellomycotina</taxon>
        <taxon>Mortierellomycetes</taxon>
        <taxon>Mortierellales</taxon>
        <taxon>Mortierellaceae</taxon>
        <taxon>Linnemannia</taxon>
    </lineage>
</organism>
<evidence type="ECO:0000313" key="4">
    <source>
        <dbReference type="EMBL" id="OAQ23905.1"/>
    </source>
</evidence>
<feature type="transmembrane region" description="Helical" evidence="2">
    <location>
        <begin position="83"/>
        <end position="105"/>
    </location>
</feature>
<keyword evidence="2" id="KW-1133">Transmembrane helix</keyword>
<evidence type="ECO:0000256" key="2">
    <source>
        <dbReference type="SAM" id="Phobius"/>
    </source>
</evidence>
<keyword evidence="2" id="KW-0812">Transmembrane</keyword>
<evidence type="ECO:0000256" key="1">
    <source>
        <dbReference type="SAM" id="MobiDB-lite"/>
    </source>
</evidence>
<evidence type="ECO:0000313" key="3">
    <source>
        <dbReference type="EMBL" id="OAQ22139.1"/>
    </source>
</evidence>
<keyword evidence="5" id="KW-1185">Reference proteome</keyword>
<sequence length="128" mass="14824">MDRRILVSRVFFYSPCSFGVEQRKEKKREKKRAKKKQRSEKTTTAKKVSTYYSLSFHLSQPASQPTNQPTSETSHALPERKMLLIVQTPFFLSGGKFFLTLFFTLTPPEPCPRVFPCCQIRECSFYGG</sequence>
<feature type="compositionally biased region" description="Basic residues" evidence="1">
    <location>
        <begin position="25"/>
        <end position="38"/>
    </location>
</feature>
<dbReference type="EMBL" id="KV442226">
    <property type="protein sequence ID" value="OAQ22139.1"/>
    <property type="molecule type" value="Genomic_DNA"/>
</dbReference>
<keyword evidence="2" id="KW-0472">Membrane</keyword>
<evidence type="ECO:0000313" key="5">
    <source>
        <dbReference type="Proteomes" id="UP000078512"/>
    </source>
</evidence>
<accession>A0A197JFK6</accession>
<dbReference type="EMBL" id="KV442106">
    <property type="protein sequence ID" value="OAQ23905.1"/>
    <property type="molecule type" value="Genomic_DNA"/>
</dbReference>
<dbReference type="Proteomes" id="UP000078512">
    <property type="component" value="Unassembled WGS sequence"/>
</dbReference>
<gene>
    <name evidence="3" type="ORF">K457DRAFT_1257854</name>
    <name evidence="4" type="ORF">K457DRAFT_409536</name>
</gene>
<reference evidence="4 5" key="1">
    <citation type="submission" date="2016-05" db="EMBL/GenBank/DDBJ databases">
        <title>Genome sequencing reveals origins of a unique bacterial endosymbiosis in the earliest lineages of terrestrial Fungi.</title>
        <authorList>
            <consortium name="DOE Joint Genome Institute"/>
            <person name="Uehling J."/>
            <person name="Gryganskyi A."/>
            <person name="Hameed K."/>
            <person name="Tschaplinski T."/>
            <person name="Misztal P."/>
            <person name="Wu S."/>
            <person name="Desiro A."/>
            <person name="Vande Pol N."/>
            <person name="Du Z.-Y."/>
            <person name="Zienkiewicz A."/>
            <person name="Zienkiewicz K."/>
            <person name="Morin E."/>
            <person name="Tisserant E."/>
            <person name="Splivallo R."/>
            <person name="Hainaut M."/>
            <person name="Henrissat B."/>
            <person name="Ohm R."/>
            <person name="Kuo A."/>
            <person name="Yan J."/>
            <person name="Lipzen A."/>
            <person name="Nolan M."/>
            <person name="Labutti K."/>
            <person name="Barry K."/>
            <person name="Goldstein A."/>
            <person name="Labbe J."/>
            <person name="Schadt C."/>
            <person name="Tuskan G."/>
            <person name="Grigoriev I."/>
            <person name="Martin F."/>
            <person name="Vilgalys R."/>
            <person name="Bonito G."/>
        </authorList>
    </citation>
    <scope>NUCLEOTIDE SEQUENCE [LARGE SCALE GENOMIC DNA]</scope>
    <source>
        <strain evidence="4 5">AG-77</strain>
    </source>
</reference>
<name>A0A197JFK6_9FUNG</name>
<proteinExistence type="predicted"/>
<feature type="region of interest" description="Disordered" evidence="1">
    <location>
        <begin position="23"/>
        <end position="46"/>
    </location>
</feature>
<dbReference type="AlphaFoldDB" id="A0A197JFK6"/>